<protein>
    <submittedName>
        <fullName evidence="1">Uncharacterized protein</fullName>
    </submittedName>
</protein>
<reference evidence="1 2" key="1">
    <citation type="journal article" date="2019" name="Commun. Biol.">
        <title>The bagworm genome reveals a unique fibroin gene that provides high tensile strength.</title>
        <authorList>
            <person name="Kono N."/>
            <person name="Nakamura H."/>
            <person name="Ohtoshi R."/>
            <person name="Tomita M."/>
            <person name="Numata K."/>
            <person name="Arakawa K."/>
        </authorList>
    </citation>
    <scope>NUCLEOTIDE SEQUENCE [LARGE SCALE GENOMIC DNA]</scope>
</reference>
<gene>
    <name evidence="1" type="ORF">EVAR_7982_1</name>
</gene>
<organism evidence="1 2">
    <name type="scientific">Eumeta variegata</name>
    <name type="common">Bagworm moth</name>
    <name type="synonym">Eumeta japonica</name>
    <dbReference type="NCBI Taxonomy" id="151549"/>
    <lineage>
        <taxon>Eukaryota</taxon>
        <taxon>Metazoa</taxon>
        <taxon>Ecdysozoa</taxon>
        <taxon>Arthropoda</taxon>
        <taxon>Hexapoda</taxon>
        <taxon>Insecta</taxon>
        <taxon>Pterygota</taxon>
        <taxon>Neoptera</taxon>
        <taxon>Endopterygota</taxon>
        <taxon>Lepidoptera</taxon>
        <taxon>Glossata</taxon>
        <taxon>Ditrysia</taxon>
        <taxon>Tineoidea</taxon>
        <taxon>Psychidae</taxon>
        <taxon>Oiketicinae</taxon>
        <taxon>Eumeta</taxon>
    </lineage>
</organism>
<evidence type="ECO:0000313" key="2">
    <source>
        <dbReference type="Proteomes" id="UP000299102"/>
    </source>
</evidence>
<dbReference type="AlphaFoldDB" id="A0A4C1TGW4"/>
<dbReference type="Proteomes" id="UP000299102">
    <property type="component" value="Unassembled WGS sequence"/>
</dbReference>
<sequence length="155" mass="17541">MRAIVQLPRARKQDCCFALRRRRHSIEDDSRAGQPVIISSKEIARKMEKIDRKTVCDIEVEIANADLASGTSARAACYSQYLELCGENPEAVLKNIVNHYATPDRGQRYELLRKMTFHLRTRRIERGAAAGIDKHSKTETGSVKLRFVVSARRAG</sequence>
<evidence type="ECO:0000313" key="1">
    <source>
        <dbReference type="EMBL" id="GBP13749.1"/>
    </source>
</evidence>
<dbReference type="EMBL" id="BGZK01000059">
    <property type="protein sequence ID" value="GBP13749.1"/>
    <property type="molecule type" value="Genomic_DNA"/>
</dbReference>
<comment type="caution">
    <text evidence="1">The sequence shown here is derived from an EMBL/GenBank/DDBJ whole genome shotgun (WGS) entry which is preliminary data.</text>
</comment>
<accession>A0A4C1TGW4</accession>
<name>A0A4C1TGW4_EUMVA</name>
<keyword evidence="2" id="KW-1185">Reference proteome</keyword>
<proteinExistence type="predicted"/>